<dbReference type="HOGENOM" id="CLU_1851427_0_0_9"/>
<keyword evidence="4" id="KW-1185">Reference proteome</keyword>
<dbReference type="Proteomes" id="UP000008276">
    <property type="component" value="Chromosome"/>
</dbReference>
<evidence type="ECO:0000256" key="2">
    <source>
        <dbReference type="SAM" id="Phobius"/>
    </source>
</evidence>
<organism evidence="3 4">
    <name type="scientific">Thermoanaerobacter wiegelii Rt8.B1</name>
    <dbReference type="NCBI Taxonomy" id="697303"/>
    <lineage>
        <taxon>Bacteria</taxon>
        <taxon>Bacillati</taxon>
        <taxon>Bacillota</taxon>
        <taxon>Clostridia</taxon>
        <taxon>Thermoanaerobacterales</taxon>
        <taxon>Thermoanaerobacteraceae</taxon>
        <taxon>Thermoanaerobacter</taxon>
    </lineage>
</organism>
<protein>
    <submittedName>
        <fullName evidence="3">Uncharacterized protein</fullName>
    </submittedName>
</protein>
<feature type="coiled-coil region" evidence="1">
    <location>
        <begin position="60"/>
        <end position="87"/>
    </location>
</feature>
<gene>
    <name evidence="3" type="ORF">Thewi_2082</name>
</gene>
<keyword evidence="2" id="KW-0812">Transmembrane</keyword>
<keyword evidence="1" id="KW-0175">Coiled coil</keyword>
<dbReference type="EMBL" id="CP002991">
    <property type="protein sequence ID" value="AEM79447.1"/>
    <property type="molecule type" value="Genomic_DNA"/>
</dbReference>
<dbReference type="eggNOG" id="ENOG502ZJ0J">
    <property type="taxonomic scope" value="Bacteria"/>
</dbReference>
<dbReference type="RefSeq" id="WP_014063376.1">
    <property type="nucleotide sequence ID" value="NC_015958.1"/>
</dbReference>
<proteinExistence type="predicted"/>
<evidence type="ECO:0000313" key="3">
    <source>
        <dbReference type="EMBL" id="AEM79447.1"/>
    </source>
</evidence>
<reference evidence="3 4" key="1">
    <citation type="submission" date="2011-08" db="EMBL/GenBank/DDBJ databases">
        <title>Complete sequence of Thermoanaerobacter wiegelii Rt8.B1.</title>
        <authorList>
            <consortium name="US DOE Joint Genome Institute"/>
            <person name="Lucas S."/>
            <person name="Han J."/>
            <person name="Lapidus A."/>
            <person name="Cheng J.-F."/>
            <person name="Goodwin L."/>
            <person name="Pitluck S."/>
            <person name="Peters L."/>
            <person name="Mikhailova N."/>
            <person name="Zeytun A."/>
            <person name="Daligault H."/>
            <person name="Detter J.C."/>
            <person name="Han C."/>
            <person name="Tapia R."/>
            <person name="Land M."/>
            <person name="Hauser L."/>
            <person name="Kyrpides N."/>
            <person name="Ivanova N."/>
            <person name="Pagani I."/>
            <person name="Hemme C."/>
            <person name="Woyke T."/>
        </authorList>
    </citation>
    <scope>NUCLEOTIDE SEQUENCE [LARGE SCALE GENOMIC DNA]</scope>
    <source>
        <strain evidence="3 4">Rt8.B1</strain>
    </source>
</reference>
<keyword evidence="2" id="KW-1133">Transmembrane helix</keyword>
<evidence type="ECO:0000313" key="4">
    <source>
        <dbReference type="Proteomes" id="UP000008276"/>
    </source>
</evidence>
<dbReference type="STRING" id="697303.Thewi_2082"/>
<name>G2MTR2_9THEO</name>
<sequence>MKRECSQIKNKIIDMYYNEFTDDNATLNSHIQNCSACSTFRKKLELSLNYMDTLDTISDIRELQINITELIERANELKNKRKNKLELLLFITTSLIFSLSSILFVVNLDIKLLVYIQIFLYFNLPLVLIPLYKLRLSRR</sequence>
<accession>G2MTR2</accession>
<dbReference type="KEGG" id="twi:Thewi_2082"/>
<keyword evidence="2" id="KW-0472">Membrane</keyword>
<dbReference type="AlphaFoldDB" id="G2MTR2"/>
<feature type="transmembrane region" description="Helical" evidence="2">
    <location>
        <begin position="87"/>
        <end position="106"/>
    </location>
</feature>
<evidence type="ECO:0000256" key="1">
    <source>
        <dbReference type="SAM" id="Coils"/>
    </source>
</evidence>
<feature type="transmembrane region" description="Helical" evidence="2">
    <location>
        <begin position="112"/>
        <end position="132"/>
    </location>
</feature>